<keyword evidence="4" id="KW-1185">Reference proteome</keyword>
<dbReference type="InterPro" id="IPR036388">
    <property type="entry name" value="WH-like_DNA-bd_sf"/>
</dbReference>
<reference evidence="3 4" key="1">
    <citation type="submission" date="2016-10" db="EMBL/GenBank/DDBJ databases">
        <authorList>
            <person name="de Groot N.N."/>
        </authorList>
    </citation>
    <scope>NUCLEOTIDE SEQUENCE [LARGE SCALE GENOMIC DNA]</scope>
    <source>
        <strain evidence="3 4">DSM 25186</strain>
    </source>
</reference>
<dbReference type="InterPro" id="IPR036390">
    <property type="entry name" value="WH_DNA-bd_sf"/>
</dbReference>
<proteinExistence type="inferred from homology"/>
<evidence type="ECO:0000259" key="2">
    <source>
        <dbReference type="Pfam" id="PF01051"/>
    </source>
</evidence>
<evidence type="ECO:0000313" key="4">
    <source>
        <dbReference type="Proteomes" id="UP000198510"/>
    </source>
</evidence>
<evidence type="ECO:0000256" key="1">
    <source>
        <dbReference type="ARBA" id="ARBA00038283"/>
    </source>
</evidence>
<dbReference type="Proteomes" id="UP000198510">
    <property type="component" value="Unassembled WGS sequence"/>
</dbReference>
<dbReference type="AlphaFoldDB" id="A0A1G9TIM0"/>
<dbReference type="Pfam" id="PF21205">
    <property type="entry name" value="Rep3_C"/>
    <property type="match status" value="1"/>
</dbReference>
<dbReference type="SUPFAM" id="SSF46785">
    <property type="entry name" value="Winged helix' DNA-binding domain"/>
    <property type="match status" value="2"/>
</dbReference>
<evidence type="ECO:0000313" key="3">
    <source>
        <dbReference type="EMBL" id="SDM47500.1"/>
    </source>
</evidence>
<name>A0A1G9TIM0_9BACT</name>
<dbReference type="GO" id="GO:0003887">
    <property type="term" value="F:DNA-directed DNA polymerase activity"/>
    <property type="evidence" value="ECO:0007669"/>
    <property type="project" value="InterPro"/>
</dbReference>
<dbReference type="Gene3D" id="1.10.10.10">
    <property type="entry name" value="Winged helix-like DNA-binding domain superfamily/Winged helix DNA-binding domain"/>
    <property type="match status" value="2"/>
</dbReference>
<comment type="similarity">
    <text evidence="1">Belongs to the initiator RepB protein family.</text>
</comment>
<dbReference type="OrthoDB" id="865739at2"/>
<dbReference type="Pfam" id="PF01051">
    <property type="entry name" value="Rep3_N"/>
    <property type="match status" value="1"/>
</dbReference>
<protein>
    <submittedName>
        <fullName evidence="3">Initiator Replication protein</fullName>
    </submittedName>
</protein>
<dbReference type="RefSeq" id="WP_089687829.1">
    <property type="nucleotide sequence ID" value="NZ_FNFO01000014.1"/>
</dbReference>
<sequence>MAKNSSPPASATSRERVWQSNKLVNARFTFERLEQRIFLKTIATIKQDDEEFREVEIDVRDVLEYSLGGVDYQTIRDACSRLLGKKFEIEDIVTSNNGGTKRRYRGYVIYTTMEYVDGSGKIRAHLSPQIMPFLLQLRGEFTQGGLDELLSLNSHYSYRIYWLLKQHVGLGGVREIEIEELKRMFKLENQYNRFVDFRKRVIDQAQRELAHTSMAFDYELITHKRRAVAIRFTIKKQHDQLELFPAAAHEEGQLFWHPDNPVFDVQYGQRFEPTDRFPTEDVLLAARMLVTNGVDAQGCERWYRSMRAGELTTKQVIAVVHEVKKSQALPASGRPSASQLKKRGGLIHKMLCDLSTSEAAE</sequence>
<dbReference type="InterPro" id="IPR000525">
    <property type="entry name" value="Initiator_Rep_WH1"/>
</dbReference>
<dbReference type="GO" id="GO:0006270">
    <property type="term" value="P:DNA replication initiation"/>
    <property type="evidence" value="ECO:0007669"/>
    <property type="project" value="InterPro"/>
</dbReference>
<dbReference type="EMBL" id="FNFO01000014">
    <property type="protein sequence ID" value="SDM47500.1"/>
    <property type="molecule type" value="Genomic_DNA"/>
</dbReference>
<accession>A0A1G9TIM0</accession>
<feature type="domain" description="Initiator Rep protein WH1" evidence="2">
    <location>
        <begin position="17"/>
        <end position="165"/>
    </location>
</feature>
<organism evidence="3 4">
    <name type="scientific">Catalinimonas alkaloidigena</name>
    <dbReference type="NCBI Taxonomy" id="1075417"/>
    <lineage>
        <taxon>Bacteria</taxon>
        <taxon>Pseudomonadati</taxon>
        <taxon>Bacteroidota</taxon>
        <taxon>Cytophagia</taxon>
        <taxon>Cytophagales</taxon>
        <taxon>Catalimonadaceae</taxon>
        <taxon>Catalinimonas</taxon>
    </lineage>
</organism>
<dbReference type="STRING" id="1075417.SAMN05421823_11430"/>
<gene>
    <name evidence="3" type="ORF">SAMN05421823_11430</name>
</gene>